<name>V6LMJ1_9EUKA</name>
<dbReference type="AlphaFoldDB" id="V6LMJ1"/>
<organism evidence="1">
    <name type="scientific">Spironucleus salmonicida</name>
    <dbReference type="NCBI Taxonomy" id="348837"/>
    <lineage>
        <taxon>Eukaryota</taxon>
        <taxon>Metamonada</taxon>
        <taxon>Diplomonadida</taxon>
        <taxon>Hexamitidae</taxon>
        <taxon>Hexamitinae</taxon>
        <taxon>Spironucleus</taxon>
    </lineage>
</organism>
<evidence type="ECO:0000313" key="2">
    <source>
        <dbReference type="EMBL" id="KAH0573262.1"/>
    </source>
</evidence>
<proteinExistence type="predicted"/>
<evidence type="ECO:0000313" key="3">
    <source>
        <dbReference type="Proteomes" id="UP000018208"/>
    </source>
</evidence>
<reference evidence="2" key="2">
    <citation type="submission" date="2020-12" db="EMBL/GenBank/DDBJ databases">
        <title>New Spironucleus salmonicida genome in near-complete chromosomes.</title>
        <authorList>
            <person name="Xu F."/>
            <person name="Kurt Z."/>
            <person name="Jimenez-Gonzalez A."/>
            <person name="Astvaldsson A."/>
            <person name="Andersson J.O."/>
            <person name="Svard S.G."/>
        </authorList>
    </citation>
    <scope>NUCLEOTIDE SEQUENCE</scope>
    <source>
        <strain evidence="2">ATCC 50377</strain>
    </source>
</reference>
<evidence type="ECO:0000313" key="1">
    <source>
        <dbReference type="EMBL" id="EST44926.1"/>
    </source>
</evidence>
<dbReference type="EMBL" id="KI546101">
    <property type="protein sequence ID" value="EST44926.1"/>
    <property type="molecule type" value="Genomic_DNA"/>
</dbReference>
<sequence length="121" mass="13849">MVITIISKNDNRYPASSASTPKITLSKTQTGPEEKKKFAALITSLPSQLNYKDLKNQIFKDFDATYQKVDDTVFLAFLKDKSEVMKFCAKYNLAEINNHQIKAMPIIKLEQESIFQVKLKK</sequence>
<keyword evidence="3" id="KW-1185">Reference proteome</keyword>
<reference evidence="1 2" key="1">
    <citation type="journal article" date="2014" name="PLoS Genet.">
        <title>The Genome of Spironucleus salmonicida Highlights a Fish Pathogen Adapted to Fluctuating Environments.</title>
        <authorList>
            <person name="Xu F."/>
            <person name="Jerlstrom-Hultqvist J."/>
            <person name="Einarsson E."/>
            <person name="Astvaldsson A."/>
            <person name="Svard S.G."/>
            <person name="Andersson J.O."/>
        </authorList>
    </citation>
    <scope>NUCLEOTIDE SEQUENCE</scope>
    <source>
        <strain evidence="2">ATCC 50377</strain>
    </source>
</reference>
<protein>
    <submittedName>
        <fullName evidence="1">Uncharacterized protein</fullName>
    </submittedName>
</protein>
<dbReference type="Proteomes" id="UP000018208">
    <property type="component" value="Unassembled WGS sequence"/>
</dbReference>
<gene>
    <name evidence="1" type="ORF">SS50377_14944</name>
    <name evidence="2" type="ORF">SS50377_25382</name>
</gene>
<accession>V6LMJ1</accession>
<dbReference type="EMBL" id="AUWU02000005">
    <property type="protein sequence ID" value="KAH0573262.1"/>
    <property type="molecule type" value="Genomic_DNA"/>
</dbReference>
<dbReference type="VEuPathDB" id="GiardiaDB:SS50377_25382"/>